<dbReference type="GO" id="GO:0007018">
    <property type="term" value="P:microtubule-based movement"/>
    <property type="evidence" value="ECO:0007669"/>
    <property type="project" value="InterPro"/>
</dbReference>
<reference evidence="1" key="5">
    <citation type="submission" date="2025-09" db="UniProtKB">
        <authorList>
            <consortium name="Ensembl"/>
        </authorList>
    </citation>
    <scope>IDENTIFICATION</scope>
</reference>
<dbReference type="GO" id="GO:0051959">
    <property type="term" value="F:dynein light intermediate chain binding"/>
    <property type="evidence" value="ECO:0007669"/>
    <property type="project" value="InterPro"/>
</dbReference>
<evidence type="ECO:0000313" key="1">
    <source>
        <dbReference type="Ensembl" id="ENSCMIP00000019174.1"/>
    </source>
</evidence>
<dbReference type="InterPro" id="IPR026983">
    <property type="entry name" value="DHC"/>
</dbReference>
<dbReference type="InParanoid" id="A0A4W3IE76"/>
<organism evidence="1 2">
    <name type="scientific">Callorhinchus milii</name>
    <name type="common">Ghost shark</name>
    <dbReference type="NCBI Taxonomy" id="7868"/>
    <lineage>
        <taxon>Eukaryota</taxon>
        <taxon>Metazoa</taxon>
        <taxon>Chordata</taxon>
        <taxon>Craniata</taxon>
        <taxon>Vertebrata</taxon>
        <taxon>Chondrichthyes</taxon>
        <taxon>Holocephali</taxon>
        <taxon>Chimaeriformes</taxon>
        <taxon>Callorhinchidae</taxon>
        <taxon>Callorhinchus</taxon>
    </lineage>
</organism>
<dbReference type="AlphaFoldDB" id="A0A4W3IE76"/>
<dbReference type="Proteomes" id="UP000314986">
    <property type="component" value="Unassembled WGS sequence"/>
</dbReference>
<reference evidence="1" key="4">
    <citation type="submission" date="2025-08" db="UniProtKB">
        <authorList>
            <consortium name="Ensembl"/>
        </authorList>
    </citation>
    <scope>IDENTIFICATION</scope>
</reference>
<dbReference type="GeneTree" id="ENSGT00940000154959"/>
<name>A0A4W3IE76_CALMI</name>
<dbReference type="STRING" id="7868.ENSCMIP00000019174"/>
<proteinExistence type="predicted"/>
<reference evidence="2" key="1">
    <citation type="journal article" date="2006" name="Science">
        <title>Ancient noncoding elements conserved in the human genome.</title>
        <authorList>
            <person name="Venkatesh B."/>
            <person name="Kirkness E.F."/>
            <person name="Loh Y.H."/>
            <person name="Halpern A.L."/>
            <person name="Lee A.P."/>
            <person name="Johnson J."/>
            <person name="Dandona N."/>
            <person name="Viswanathan L.D."/>
            <person name="Tay A."/>
            <person name="Venter J.C."/>
            <person name="Strausberg R.L."/>
            <person name="Brenner S."/>
        </authorList>
    </citation>
    <scope>NUCLEOTIDE SEQUENCE [LARGE SCALE GENOMIC DNA]</scope>
</reference>
<sequence>YCRICLLITFQIVLQNSQVPPIMQDISWPLAIPYKEQRYFRSPSESIANNYTPSANNMKIKDLQKKFSIPKEPKVISKSTSGQVLPKNTKVLLKCLFHSVSSSMEDSKAVIHFTNLMDQSAGYGCDVGELGVDFHRSRPMTPMEQMNIIIEQEEEIEEIKGSPSRRDYERYLHYIEHGIQNHMLEPQDPEQINRIQKLLSNELKTVASLQELRTELIEEIHNDYVYSLRKSIVDYILKDPSERMRLFVCCIPRSFPRRIIRAPVPWHQTYNEAKTWNGYHLFSINPTMLYLQDLWFSQFSNVRFIQLDELRVASLPLLPEEFETLIQNQCLEARNIFQDRWLPACASVFLAHKENWMHLVPLNDCDSTQQVREFFACAASLMSLQLREAVISSLQDLLSFFSVHKTGNDFGKEYNELLYVFPQIMIIKLRVEEPKIVFEPNLNECWDLIKRAFMEILTNAEGIPRVECELFPEIPGEKLVLRTVRAEEFLVSDFVNKALETFHVNTIGPQKYLNVYKIYNSLLNNVAEQDIDNFLKEKHSLEAFVKKIESLQNLRNEIASMHITIPLAMFCLDAVNLNADLCSRAEKLKERLIHSVVEENRNLNNRYISQFECLSAMGHHIYPSPFSEQSIKYCLSVYLEQLESFIYELKKNTLLLSEIILSN</sequence>
<dbReference type="GO" id="GO:0030286">
    <property type="term" value="C:dynein complex"/>
    <property type="evidence" value="ECO:0007669"/>
    <property type="project" value="InterPro"/>
</dbReference>
<evidence type="ECO:0000313" key="2">
    <source>
        <dbReference type="Proteomes" id="UP000314986"/>
    </source>
</evidence>
<dbReference type="PANTHER" id="PTHR22878">
    <property type="entry name" value="DYNEIN HEAVY CHAIN 6, AXONEMAL-LIKE-RELATED"/>
    <property type="match status" value="1"/>
</dbReference>
<dbReference type="OMA" id="SIYNMSQ"/>
<keyword evidence="2" id="KW-1185">Reference proteome</keyword>
<evidence type="ECO:0008006" key="3">
    <source>
        <dbReference type="Google" id="ProtNLM"/>
    </source>
</evidence>
<dbReference type="PANTHER" id="PTHR22878:SF71">
    <property type="entry name" value="DYNEIN, AXONEMAL, HEAVY CHAIN 3"/>
    <property type="match status" value="1"/>
</dbReference>
<dbReference type="Ensembl" id="ENSCMIT00000019537.1">
    <property type="protein sequence ID" value="ENSCMIP00000019174.1"/>
    <property type="gene ID" value="ENSCMIG00000008969.1"/>
</dbReference>
<protein>
    <recommendedName>
        <fullName evidence="3">Dynein heavy chain linker domain-containing protein</fullName>
    </recommendedName>
</protein>
<dbReference type="GO" id="GO:0045505">
    <property type="term" value="F:dynein intermediate chain binding"/>
    <property type="evidence" value="ECO:0007669"/>
    <property type="project" value="InterPro"/>
</dbReference>
<accession>A0A4W3IE76</accession>
<reference evidence="2" key="2">
    <citation type="journal article" date="2007" name="PLoS Biol.">
        <title>Survey sequencing and comparative analysis of the elephant shark (Callorhinchus milii) genome.</title>
        <authorList>
            <person name="Venkatesh B."/>
            <person name="Kirkness E.F."/>
            <person name="Loh Y.H."/>
            <person name="Halpern A.L."/>
            <person name="Lee A.P."/>
            <person name="Johnson J."/>
            <person name="Dandona N."/>
            <person name="Viswanathan L.D."/>
            <person name="Tay A."/>
            <person name="Venter J.C."/>
            <person name="Strausberg R.L."/>
            <person name="Brenner S."/>
        </authorList>
    </citation>
    <scope>NUCLEOTIDE SEQUENCE [LARGE SCALE GENOMIC DNA]</scope>
</reference>
<reference evidence="2" key="3">
    <citation type="journal article" date="2014" name="Nature">
        <title>Elephant shark genome provides unique insights into gnathostome evolution.</title>
        <authorList>
            <consortium name="International Elephant Shark Genome Sequencing Consortium"/>
            <person name="Venkatesh B."/>
            <person name="Lee A.P."/>
            <person name="Ravi V."/>
            <person name="Maurya A.K."/>
            <person name="Lian M.M."/>
            <person name="Swann J.B."/>
            <person name="Ohta Y."/>
            <person name="Flajnik M.F."/>
            <person name="Sutoh Y."/>
            <person name="Kasahara M."/>
            <person name="Hoon S."/>
            <person name="Gangu V."/>
            <person name="Roy S.W."/>
            <person name="Irimia M."/>
            <person name="Korzh V."/>
            <person name="Kondrychyn I."/>
            <person name="Lim Z.W."/>
            <person name="Tay B.H."/>
            <person name="Tohari S."/>
            <person name="Kong K.W."/>
            <person name="Ho S."/>
            <person name="Lorente-Galdos B."/>
            <person name="Quilez J."/>
            <person name="Marques-Bonet T."/>
            <person name="Raney B.J."/>
            <person name="Ingham P.W."/>
            <person name="Tay A."/>
            <person name="Hillier L.W."/>
            <person name="Minx P."/>
            <person name="Boehm T."/>
            <person name="Wilson R.K."/>
            <person name="Brenner S."/>
            <person name="Warren W.C."/>
        </authorList>
    </citation>
    <scope>NUCLEOTIDE SEQUENCE [LARGE SCALE GENOMIC DNA]</scope>
</reference>